<dbReference type="STRING" id="405436.SAMN05444365_105314"/>
<dbReference type="Pfam" id="PF12706">
    <property type="entry name" value="Lactamase_B_2"/>
    <property type="match status" value="1"/>
</dbReference>
<dbReference type="SUPFAM" id="SSF56281">
    <property type="entry name" value="Metallo-hydrolase/oxidoreductase"/>
    <property type="match status" value="1"/>
</dbReference>
<evidence type="ECO:0000259" key="1">
    <source>
        <dbReference type="Pfam" id="PF12706"/>
    </source>
</evidence>
<dbReference type="Proteomes" id="UP000242415">
    <property type="component" value="Unassembled WGS sequence"/>
</dbReference>
<dbReference type="EMBL" id="FNPH01000005">
    <property type="protein sequence ID" value="SDZ09976.1"/>
    <property type="molecule type" value="Genomic_DNA"/>
</dbReference>
<protein>
    <submittedName>
        <fullName evidence="2">L-ascorbate metabolism protein UlaG, beta-lactamase superfamily</fullName>
    </submittedName>
</protein>
<feature type="domain" description="Metallo-beta-lactamase" evidence="1">
    <location>
        <begin position="49"/>
        <end position="228"/>
    </location>
</feature>
<gene>
    <name evidence="2" type="ORF">SAMN05444365_105314</name>
</gene>
<proteinExistence type="predicted"/>
<dbReference type="InterPro" id="IPR050114">
    <property type="entry name" value="UPF0173_UPF0282_UlaG_hydrolase"/>
</dbReference>
<keyword evidence="3" id="KW-1185">Reference proteome</keyword>
<reference evidence="3" key="1">
    <citation type="submission" date="2016-10" db="EMBL/GenBank/DDBJ databases">
        <authorList>
            <person name="Varghese N."/>
            <person name="Submissions S."/>
        </authorList>
    </citation>
    <scope>NUCLEOTIDE SEQUENCE [LARGE SCALE GENOMIC DNA]</scope>
    <source>
        <strain evidence="3">DSM 45245</strain>
    </source>
</reference>
<dbReference type="PANTHER" id="PTHR43546">
    <property type="entry name" value="UPF0173 METAL-DEPENDENT HYDROLASE MJ1163-RELATED"/>
    <property type="match status" value="1"/>
</dbReference>
<dbReference type="Gene3D" id="3.60.15.10">
    <property type="entry name" value="Ribonuclease Z/Hydroxyacylglutathione hydrolase-like"/>
    <property type="match status" value="1"/>
</dbReference>
<evidence type="ECO:0000313" key="2">
    <source>
        <dbReference type="EMBL" id="SDZ09976.1"/>
    </source>
</evidence>
<evidence type="ECO:0000313" key="3">
    <source>
        <dbReference type="Proteomes" id="UP000242415"/>
    </source>
</evidence>
<dbReference type="AlphaFoldDB" id="A0A1H3Q997"/>
<name>A0A1H3Q997_9ACTN</name>
<accession>A0A1H3Q997</accession>
<dbReference type="RefSeq" id="WP_091557734.1">
    <property type="nucleotide sequence ID" value="NZ_FNPH01000005.1"/>
</dbReference>
<dbReference type="InterPro" id="IPR001279">
    <property type="entry name" value="Metallo-B-lactamas"/>
</dbReference>
<dbReference type="PANTHER" id="PTHR43546:SF7">
    <property type="entry name" value="METALLO-BETA-LACTAMASE DOMAIN-CONTAINING PROTEIN"/>
    <property type="match status" value="1"/>
</dbReference>
<organism evidence="2 3">
    <name type="scientific">Micromonospora pattaloongensis</name>
    <dbReference type="NCBI Taxonomy" id="405436"/>
    <lineage>
        <taxon>Bacteria</taxon>
        <taxon>Bacillati</taxon>
        <taxon>Actinomycetota</taxon>
        <taxon>Actinomycetes</taxon>
        <taxon>Micromonosporales</taxon>
        <taxon>Micromonosporaceae</taxon>
        <taxon>Micromonospora</taxon>
    </lineage>
</organism>
<dbReference type="InterPro" id="IPR036866">
    <property type="entry name" value="RibonucZ/Hydroxyglut_hydro"/>
</dbReference>
<sequence>MSDATATSTVTFVGTATTILRLGPFTLLTDPNFLHFGQRAYLGYGLWTKRRTDPAIGITQLPPLDGVVLSHLHGDHFDRVARHGLMRSLPIVTTPAAQRKLRKWGFGAAIDLRTWRRHEMSRDGHTLRITALPGRHGPGLLDYLLPEVMGSMIDLERDGARQLRLYVTGDTLNRPMLAEIPERFPEIDAMLIHLGGTRIAGILLTMDGRQGADLVDLIRPGVTVPIHYDDYRAFRSPLSHFLDAARQRGLLPGIRPILRGETIALSPHASSNPGR</sequence>
<dbReference type="OrthoDB" id="3204284at2"/>